<dbReference type="Proteomes" id="UP001634394">
    <property type="component" value="Unassembled WGS sequence"/>
</dbReference>
<evidence type="ECO:0000313" key="1">
    <source>
        <dbReference type="EMBL" id="KAL3832565.1"/>
    </source>
</evidence>
<keyword evidence="2" id="KW-1185">Reference proteome</keyword>
<reference evidence="1 2" key="1">
    <citation type="submission" date="2024-11" db="EMBL/GenBank/DDBJ databases">
        <title>Chromosome-level genome assembly of the freshwater bivalve Anodonta woodiana.</title>
        <authorList>
            <person name="Chen X."/>
        </authorList>
    </citation>
    <scope>NUCLEOTIDE SEQUENCE [LARGE SCALE GENOMIC DNA]</scope>
    <source>
        <strain evidence="1">MN2024</strain>
        <tissue evidence="1">Gills</tissue>
    </source>
</reference>
<name>A0ABD3T6N7_SINWO</name>
<dbReference type="AlphaFoldDB" id="A0ABD3T6N7"/>
<gene>
    <name evidence="1" type="ORF">ACJMK2_024198</name>
</gene>
<protein>
    <submittedName>
        <fullName evidence="1">Uncharacterized protein</fullName>
    </submittedName>
</protein>
<comment type="caution">
    <text evidence="1">The sequence shown here is derived from an EMBL/GenBank/DDBJ whole genome shotgun (WGS) entry which is preliminary data.</text>
</comment>
<dbReference type="EMBL" id="JBJQND010000019">
    <property type="protein sequence ID" value="KAL3832565.1"/>
    <property type="molecule type" value="Genomic_DNA"/>
</dbReference>
<sequence length="79" mass="8861">MGHIYKRIKESNRTGIDIQIYFKGIHVSSDSTGAPWSARAIDSSKTVNSSTALNIFSGWQKTFRLTHNLQYHFAMAITG</sequence>
<organism evidence="1 2">
    <name type="scientific">Sinanodonta woodiana</name>
    <name type="common">Chinese pond mussel</name>
    <name type="synonym">Anodonta woodiana</name>
    <dbReference type="NCBI Taxonomy" id="1069815"/>
    <lineage>
        <taxon>Eukaryota</taxon>
        <taxon>Metazoa</taxon>
        <taxon>Spiralia</taxon>
        <taxon>Lophotrochozoa</taxon>
        <taxon>Mollusca</taxon>
        <taxon>Bivalvia</taxon>
        <taxon>Autobranchia</taxon>
        <taxon>Heteroconchia</taxon>
        <taxon>Palaeoheterodonta</taxon>
        <taxon>Unionida</taxon>
        <taxon>Unionoidea</taxon>
        <taxon>Unionidae</taxon>
        <taxon>Unioninae</taxon>
        <taxon>Sinanodonta</taxon>
    </lineage>
</organism>
<accession>A0ABD3T6N7</accession>
<proteinExistence type="predicted"/>
<evidence type="ECO:0000313" key="2">
    <source>
        <dbReference type="Proteomes" id="UP001634394"/>
    </source>
</evidence>